<evidence type="ECO:0000313" key="2">
    <source>
        <dbReference type="Proteomes" id="UP000187203"/>
    </source>
</evidence>
<name>A0A1R3L237_9ROSI</name>
<keyword evidence="2" id="KW-1185">Reference proteome</keyword>
<organism evidence="1 2">
    <name type="scientific">Corchorus olitorius</name>
    <dbReference type="NCBI Taxonomy" id="93759"/>
    <lineage>
        <taxon>Eukaryota</taxon>
        <taxon>Viridiplantae</taxon>
        <taxon>Streptophyta</taxon>
        <taxon>Embryophyta</taxon>
        <taxon>Tracheophyta</taxon>
        <taxon>Spermatophyta</taxon>
        <taxon>Magnoliopsida</taxon>
        <taxon>eudicotyledons</taxon>
        <taxon>Gunneridae</taxon>
        <taxon>Pentapetalae</taxon>
        <taxon>rosids</taxon>
        <taxon>malvids</taxon>
        <taxon>Malvales</taxon>
        <taxon>Malvaceae</taxon>
        <taxon>Grewioideae</taxon>
        <taxon>Apeibeae</taxon>
        <taxon>Corchorus</taxon>
    </lineage>
</organism>
<dbReference type="Proteomes" id="UP000187203">
    <property type="component" value="Unassembled WGS sequence"/>
</dbReference>
<dbReference type="AlphaFoldDB" id="A0A1R3L237"/>
<evidence type="ECO:0000313" key="1">
    <source>
        <dbReference type="EMBL" id="OMP13424.1"/>
    </source>
</evidence>
<sequence>MTRYPQTIMHLSGGLRAEFPSNGNFNIWPIPGYGGFQINNMPEGQYFAEIEKFGLSWIGIDEIDQMDSLSIRIWTDFTYGYIPKISESRVADSVSAHCSGISYAYKLDGKEVQADLAEKISFHLRASSIRLRDISDSYGKQLEYACNKNMKSYHDFTNLEVDNLILSAHSFLMEICALRDYISLISSEFIFGIKRQQYMRKLADELRKNSINHNLKSIIVNATDDNSDDPWLYHLTEYRNYITHYAPLYHASQSQNMKILDLQHPYDHEMIAVTYRIPWNVKDKGENRRECDLLLRFHQLLIMMQKLCLETAFSTGIQPQYLNIGPHDIIGMEMI</sequence>
<protein>
    <submittedName>
        <fullName evidence="1">Uncharacterized protein</fullName>
    </submittedName>
</protein>
<reference evidence="2" key="1">
    <citation type="submission" date="2013-09" db="EMBL/GenBank/DDBJ databases">
        <title>Corchorus olitorius genome sequencing.</title>
        <authorList>
            <person name="Alam M."/>
            <person name="Haque M.S."/>
            <person name="Islam M.S."/>
            <person name="Emdad E.M."/>
            <person name="Islam M.M."/>
            <person name="Ahmed B."/>
            <person name="Halim A."/>
            <person name="Hossen Q.M.M."/>
            <person name="Hossain M.Z."/>
            <person name="Ahmed R."/>
            <person name="Khan M.M."/>
            <person name="Islam R."/>
            <person name="Rashid M.M."/>
            <person name="Khan S.A."/>
            <person name="Rahman M.S."/>
            <person name="Alam M."/>
            <person name="Yahiya A.S."/>
            <person name="Khan M.S."/>
            <person name="Azam M.S."/>
            <person name="Haque T."/>
            <person name="Lashkar M.Z.H."/>
            <person name="Akhand A.I."/>
            <person name="Morshed G."/>
            <person name="Roy S."/>
            <person name="Uddin K.S."/>
            <person name="Rabeya T."/>
            <person name="Hossain A.S."/>
            <person name="Chowdhury A."/>
            <person name="Snigdha A.R."/>
            <person name="Mortoza M.S."/>
            <person name="Matin S.A."/>
            <person name="Hoque S.M.E."/>
            <person name="Islam M.K."/>
            <person name="Roy D.K."/>
            <person name="Haider R."/>
            <person name="Moosa M.M."/>
            <person name="Elias S.M."/>
            <person name="Hasan A.M."/>
            <person name="Jahan S."/>
            <person name="Shafiuddin M."/>
            <person name="Mahmood N."/>
            <person name="Shommy N.S."/>
        </authorList>
    </citation>
    <scope>NUCLEOTIDE SEQUENCE [LARGE SCALE GENOMIC DNA]</scope>
    <source>
        <strain evidence="2">cv. O-4</strain>
    </source>
</reference>
<gene>
    <name evidence="1" type="ORF">COLO4_01713</name>
</gene>
<accession>A0A1R3L237</accession>
<comment type="caution">
    <text evidence="1">The sequence shown here is derived from an EMBL/GenBank/DDBJ whole genome shotgun (WGS) entry which is preliminary data.</text>
</comment>
<proteinExistence type="predicted"/>
<dbReference type="EMBL" id="AWUE01004331">
    <property type="protein sequence ID" value="OMP13424.1"/>
    <property type="molecule type" value="Genomic_DNA"/>
</dbReference>